<organism evidence="1 2">
    <name type="scientific">Acidianus hospitalis</name>
    <dbReference type="NCBI Taxonomy" id="563177"/>
    <lineage>
        <taxon>Archaea</taxon>
        <taxon>Thermoproteota</taxon>
        <taxon>Thermoprotei</taxon>
        <taxon>Sulfolobales</taxon>
        <taxon>Sulfolobaceae</taxon>
        <taxon>Acidianus</taxon>
    </lineage>
</organism>
<comment type="caution">
    <text evidence="1">The sequence shown here is derived from an EMBL/GenBank/DDBJ whole genome shotgun (WGS) entry which is preliminary data.</text>
</comment>
<evidence type="ECO:0000313" key="2">
    <source>
        <dbReference type="Proteomes" id="UP000245638"/>
    </source>
</evidence>
<dbReference type="Pfam" id="PF19027">
    <property type="entry name" value="DUF5752"/>
    <property type="match status" value="1"/>
</dbReference>
<name>A0A2T9X1M9_9CREN</name>
<sequence length="219" mass="25323">MMNLDSQGKGIPFKFYAAYYPPVYTKVKANSLSELIKGISTVDKNSIFYHVFHPMLSSHVVPEDLPNDFAFWLRESLHDEYLAEVVADIKGGEPLTIEDIRKELLELLNTSTHLDKTADYPFVFISFIPVVYPLDVEVRTLAEFMDAIAKVPVRSLFYHFVYKRVMGLSKRNDFTTWLEENFGLIDLGEKIAKIDPQTYTEEEDFRQDLLKILEGELLK</sequence>
<dbReference type="Proteomes" id="UP000245638">
    <property type="component" value="Unassembled WGS sequence"/>
</dbReference>
<gene>
    <name evidence="1" type="ORF">DDW13_09095</name>
</gene>
<dbReference type="EMBL" id="QEFD01000235">
    <property type="protein sequence ID" value="PVU73997.1"/>
    <property type="molecule type" value="Genomic_DNA"/>
</dbReference>
<proteinExistence type="predicted"/>
<evidence type="ECO:0000313" key="1">
    <source>
        <dbReference type="EMBL" id="PVU73997.1"/>
    </source>
</evidence>
<dbReference type="InterPro" id="IPR044036">
    <property type="entry name" value="DUF5752"/>
</dbReference>
<accession>A0A2T9X1M9</accession>
<reference evidence="1 2" key="1">
    <citation type="journal article" date="2015" name="Appl. Environ. Microbiol.">
        <title>Nanoarchaeota, Their Sulfolobales Host, and Nanoarchaeota Virus Distribution across Yellowstone National Park Hot Springs.</title>
        <authorList>
            <person name="Munson-McGee J.H."/>
            <person name="Field E.K."/>
            <person name="Bateson M."/>
            <person name="Rooney C."/>
            <person name="Stepanauskas R."/>
            <person name="Young M.J."/>
        </authorList>
    </citation>
    <scope>NUCLEOTIDE SEQUENCE [LARGE SCALE GENOMIC DNA]</scope>
    <source>
        <strain evidence="1">SCGC AC-742_N10</strain>
    </source>
</reference>
<protein>
    <submittedName>
        <fullName evidence="1">Uncharacterized protein</fullName>
    </submittedName>
</protein>
<dbReference type="AlphaFoldDB" id="A0A2T9X1M9"/>